<evidence type="ECO:0008006" key="4">
    <source>
        <dbReference type="Google" id="ProtNLM"/>
    </source>
</evidence>
<accession>A0A812NXT0</accession>
<comment type="caution">
    <text evidence="2">The sequence shown here is derived from an EMBL/GenBank/DDBJ whole genome shotgun (WGS) entry which is preliminary data.</text>
</comment>
<evidence type="ECO:0000313" key="3">
    <source>
        <dbReference type="Proteomes" id="UP000649617"/>
    </source>
</evidence>
<dbReference type="InterPro" id="IPR035979">
    <property type="entry name" value="RBD_domain_sf"/>
</dbReference>
<dbReference type="AlphaFoldDB" id="A0A812NXT0"/>
<dbReference type="SUPFAM" id="SSF54928">
    <property type="entry name" value="RNA-binding domain, RBD"/>
    <property type="match status" value="1"/>
</dbReference>
<sequence length="218" mass="24253">MAWPQHDGFDKERRSERLAKGSLDGFLQDTILRCRVHRTFVEGVLLAPCPPRSRSWPDFSPSVVELLDEISETESPKAADCEPREAHEMQEELPGQPEQREEAQGCLSWDEAQGLPPGHALWNGVSNLMICNLPARCTRQELCTFLGSLVPGAAMNVTVPLSASGRNRGYGFVRAPESTITCLVPVLWQKCVPTRKSTRPLKLQPANLNTLQVSMKFC</sequence>
<dbReference type="InterPro" id="IPR012677">
    <property type="entry name" value="Nucleotide-bd_a/b_plait_sf"/>
</dbReference>
<feature type="region of interest" description="Disordered" evidence="1">
    <location>
        <begin position="71"/>
        <end position="100"/>
    </location>
</feature>
<dbReference type="Gene3D" id="3.30.70.330">
    <property type="match status" value="1"/>
</dbReference>
<evidence type="ECO:0000256" key="1">
    <source>
        <dbReference type="SAM" id="MobiDB-lite"/>
    </source>
</evidence>
<dbReference type="OrthoDB" id="406408at2759"/>
<organism evidence="2 3">
    <name type="scientific">Symbiodinium pilosum</name>
    <name type="common">Dinoflagellate</name>
    <dbReference type="NCBI Taxonomy" id="2952"/>
    <lineage>
        <taxon>Eukaryota</taxon>
        <taxon>Sar</taxon>
        <taxon>Alveolata</taxon>
        <taxon>Dinophyceae</taxon>
        <taxon>Suessiales</taxon>
        <taxon>Symbiodiniaceae</taxon>
        <taxon>Symbiodinium</taxon>
    </lineage>
</organism>
<protein>
    <recommendedName>
        <fullName evidence="4">RRM domain-containing protein</fullName>
    </recommendedName>
</protein>
<dbReference type="EMBL" id="CAJNIZ010012225">
    <property type="protein sequence ID" value="CAE7331578.1"/>
    <property type="molecule type" value="Genomic_DNA"/>
</dbReference>
<feature type="compositionally biased region" description="Basic and acidic residues" evidence="1">
    <location>
        <begin position="74"/>
        <end position="90"/>
    </location>
</feature>
<dbReference type="CDD" id="cd00590">
    <property type="entry name" value="RRM_SF"/>
    <property type="match status" value="1"/>
</dbReference>
<evidence type="ECO:0000313" key="2">
    <source>
        <dbReference type="EMBL" id="CAE7331578.1"/>
    </source>
</evidence>
<dbReference type="GO" id="GO:0003676">
    <property type="term" value="F:nucleic acid binding"/>
    <property type="evidence" value="ECO:0007669"/>
    <property type="project" value="InterPro"/>
</dbReference>
<proteinExistence type="predicted"/>
<name>A0A812NXT0_SYMPI</name>
<gene>
    <name evidence="2" type="ORF">SPIL2461_LOCUS7708</name>
</gene>
<reference evidence="2" key="1">
    <citation type="submission" date="2021-02" db="EMBL/GenBank/DDBJ databases">
        <authorList>
            <person name="Dougan E. K."/>
            <person name="Rhodes N."/>
            <person name="Thang M."/>
            <person name="Chan C."/>
        </authorList>
    </citation>
    <scope>NUCLEOTIDE SEQUENCE</scope>
</reference>
<keyword evidence="3" id="KW-1185">Reference proteome</keyword>
<dbReference type="Proteomes" id="UP000649617">
    <property type="component" value="Unassembled WGS sequence"/>
</dbReference>